<dbReference type="AlphaFoldDB" id="A0A9W8Y7X2"/>
<dbReference type="OrthoDB" id="10573185at2759"/>
<name>A0A9W8Y7X2_9PLEO</name>
<dbReference type="EMBL" id="JAPEUY010000009">
    <property type="protein sequence ID" value="KAJ4369644.1"/>
    <property type="molecule type" value="Genomic_DNA"/>
</dbReference>
<evidence type="ECO:0000313" key="1">
    <source>
        <dbReference type="EMBL" id="KAJ4369644.1"/>
    </source>
</evidence>
<proteinExistence type="predicted"/>
<gene>
    <name evidence="1" type="ORF">N0V83_005406</name>
</gene>
<comment type="caution">
    <text evidence="1">The sequence shown here is derived from an EMBL/GenBank/DDBJ whole genome shotgun (WGS) entry which is preliminary data.</text>
</comment>
<accession>A0A9W8Y7X2</accession>
<evidence type="ECO:0000313" key="2">
    <source>
        <dbReference type="Proteomes" id="UP001140560"/>
    </source>
</evidence>
<dbReference type="Proteomes" id="UP001140560">
    <property type="component" value="Unassembled WGS sequence"/>
</dbReference>
<sequence>MDCNYIDHLTMSISSENDLFWIEIKPNETNSEGAGISVTGPYTNSTEDQEILREKLQKRCEADPTAINAVNQLMDVGSDDDYLDQTDIRNAANILLFTILVTIEPNNKDITDHLKPGTASTVKHFYAVRMNGTCELSAEIDIRKLDWYTQLGSELFHIGDPEFMRSYRTQKEAIEHVEKYLGGKDFQANIVYDLQAAKGILIAAIAGVDFMLDRFVTVTKVSVELREDVYDIKGVE</sequence>
<reference evidence="1" key="1">
    <citation type="submission" date="2022-10" db="EMBL/GenBank/DDBJ databases">
        <title>Tapping the CABI collections for fungal endophytes: first genome assemblies for Collariella, Neodidymelliopsis, Ascochyta clinopodiicola, Didymella pomorum, Didymosphaeria variabile, Neocosmospora piperis and Neocucurbitaria cava.</title>
        <authorList>
            <person name="Hill R."/>
        </authorList>
    </citation>
    <scope>NUCLEOTIDE SEQUENCE</scope>
    <source>
        <strain evidence="1">IMI 356814</strain>
    </source>
</reference>
<organism evidence="1 2">
    <name type="scientific">Neocucurbitaria cava</name>
    <dbReference type="NCBI Taxonomy" id="798079"/>
    <lineage>
        <taxon>Eukaryota</taxon>
        <taxon>Fungi</taxon>
        <taxon>Dikarya</taxon>
        <taxon>Ascomycota</taxon>
        <taxon>Pezizomycotina</taxon>
        <taxon>Dothideomycetes</taxon>
        <taxon>Pleosporomycetidae</taxon>
        <taxon>Pleosporales</taxon>
        <taxon>Pleosporineae</taxon>
        <taxon>Cucurbitariaceae</taxon>
        <taxon>Neocucurbitaria</taxon>
    </lineage>
</organism>
<protein>
    <submittedName>
        <fullName evidence="1">Uncharacterized protein</fullName>
    </submittedName>
</protein>
<keyword evidence="2" id="KW-1185">Reference proteome</keyword>